<dbReference type="InParanoid" id="A0A1I4GQ39"/>
<dbReference type="GO" id="GO:0005198">
    <property type="term" value="F:structural molecule activity"/>
    <property type="evidence" value="ECO:0007669"/>
    <property type="project" value="InterPro"/>
</dbReference>
<sequence length="94" mass="9822">MTEPDRVRGPGAADRTAGSWPPAPAQRPSRSRAGNETVGLVDLLDRVVHRGVVVTGDVVISLADVDLLLLDLRLLLTGVHSALAAAPARPVEEA</sequence>
<dbReference type="PANTHER" id="PTHR35344">
    <property type="entry name" value="GAS VESICLE STRUCTURAL PROTEIN 2-RELATED"/>
    <property type="match status" value="1"/>
</dbReference>
<comment type="similarity">
    <text evidence="3">Belongs to the gas vesicle GvpA family.</text>
</comment>
<dbReference type="InterPro" id="IPR050530">
    <property type="entry name" value="GvpA"/>
</dbReference>
<evidence type="ECO:0000256" key="4">
    <source>
        <dbReference type="SAM" id="MobiDB-lite"/>
    </source>
</evidence>
<dbReference type="Pfam" id="PF00741">
    <property type="entry name" value="Gas_vesicle"/>
    <property type="match status" value="1"/>
</dbReference>
<keyword evidence="1" id="KW-0304">Gas vesicle</keyword>
<name>A0A1I4GQ39_9ACTN</name>
<feature type="compositionally biased region" description="Low complexity" evidence="4">
    <location>
        <begin position="26"/>
        <end position="35"/>
    </location>
</feature>
<gene>
    <name evidence="5" type="ORF">SAMN04488085_109126</name>
</gene>
<accession>A0A1I4GQ39</accession>
<dbReference type="AlphaFoldDB" id="A0A1I4GQ39"/>
<evidence type="ECO:0000313" key="5">
    <source>
        <dbReference type="EMBL" id="SFL32138.1"/>
    </source>
</evidence>
<comment type="subcellular location">
    <subcellularLocation>
        <location evidence="2">Gas vesicle</location>
    </subcellularLocation>
</comment>
<dbReference type="STRING" id="504800.SAMN04488085_109126"/>
<dbReference type="Proteomes" id="UP000199152">
    <property type="component" value="Unassembled WGS sequence"/>
</dbReference>
<protein>
    <submittedName>
        <fullName evidence="5">Gas vesicle protein</fullName>
    </submittedName>
</protein>
<evidence type="ECO:0000313" key="6">
    <source>
        <dbReference type="Proteomes" id="UP000199152"/>
    </source>
</evidence>
<evidence type="ECO:0000256" key="3">
    <source>
        <dbReference type="ARBA" id="ARBA00035646"/>
    </source>
</evidence>
<keyword evidence="6" id="KW-1185">Reference proteome</keyword>
<evidence type="ECO:0000256" key="1">
    <source>
        <dbReference type="ARBA" id="ARBA00022987"/>
    </source>
</evidence>
<feature type="region of interest" description="Disordered" evidence="4">
    <location>
        <begin position="1"/>
        <end position="35"/>
    </location>
</feature>
<proteinExistence type="inferred from homology"/>
<dbReference type="GO" id="GO:0031411">
    <property type="term" value="C:gas vesicle"/>
    <property type="evidence" value="ECO:0007669"/>
    <property type="project" value="UniProtKB-SubCell"/>
</dbReference>
<dbReference type="GO" id="GO:0012506">
    <property type="term" value="C:vesicle membrane"/>
    <property type="evidence" value="ECO:0007669"/>
    <property type="project" value="InterPro"/>
</dbReference>
<dbReference type="RefSeq" id="WP_091326180.1">
    <property type="nucleotide sequence ID" value="NZ_FOSW01000009.1"/>
</dbReference>
<evidence type="ECO:0000256" key="2">
    <source>
        <dbReference type="ARBA" id="ARBA00035108"/>
    </source>
</evidence>
<reference evidence="5 6" key="1">
    <citation type="submission" date="2016-10" db="EMBL/GenBank/DDBJ databases">
        <authorList>
            <person name="de Groot N.N."/>
        </authorList>
    </citation>
    <scope>NUCLEOTIDE SEQUENCE [LARGE SCALE GENOMIC DNA]</scope>
    <source>
        <strain evidence="5 6">DSM 45317</strain>
    </source>
</reference>
<dbReference type="EMBL" id="FOSW01000009">
    <property type="protein sequence ID" value="SFL32138.1"/>
    <property type="molecule type" value="Genomic_DNA"/>
</dbReference>
<dbReference type="PANTHER" id="PTHR35344:SF4">
    <property type="entry name" value="GAS VESICLE PROTEIN A1"/>
    <property type="match status" value="1"/>
</dbReference>
<organism evidence="5 6">
    <name type="scientific">Geodermatophilus ruber</name>
    <dbReference type="NCBI Taxonomy" id="504800"/>
    <lineage>
        <taxon>Bacteria</taxon>
        <taxon>Bacillati</taxon>
        <taxon>Actinomycetota</taxon>
        <taxon>Actinomycetes</taxon>
        <taxon>Geodermatophilales</taxon>
        <taxon>Geodermatophilaceae</taxon>
        <taxon>Geodermatophilus</taxon>
    </lineage>
</organism>
<dbReference type="InterPro" id="IPR000638">
    <property type="entry name" value="Gas-vesicle_GvpA-like"/>
</dbReference>